<protein>
    <submittedName>
        <fullName evidence="3">Fatty acid desaturase</fullName>
    </submittedName>
</protein>
<dbReference type="Pfam" id="PF00487">
    <property type="entry name" value="FA_desaturase"/>
    <property type="match status" value="1"/>
</dbReference>
<evidence type="ECO:0000256" key="1">
    <source>
        <dbReference type="SAM" id="MobiDB-lite"/>
    </source>
</evidence>
<dbReference type="PANTHER" id="PTHR19353">
    <property type="entry name" value="FATTY ACID DESATURASE 2"/>
    <property type="match status" value="1"/>
</dbReference>
<dbReference type="EMBL" id="CP001686">
    <property type="protein sequence ID" value="ACV07300.1"/>
    <property type="molecule type" value="Genomic_DNA"/>
</dbReference>
<evidence type="ECO:0000313" key="4">
    <source>
        <dbReference type="Proteomes" id="UP000006666"/>
    </source>
</evidence>
<dbReference type="Proteomes" id="UP000006666">
    <property type="component" value="Chromosome"/>
</dbReference>
<name>C7NF47_KYTSD</name>
<feature type="compositionally biased region" description="Basic residues" evidence="1">
    <location>
        <begin position="39"/>
        <end position="49"/>
    </location>
</feature>
<dbReference type="GO" id="GO:0008610">
    <property type="term" value="P:lipid biosynthetic process"/>
    <property type="evidence" value="ECO:0007669"/>
    <property type="project" value="UniProtKB-ARBA"/>
</dbReference>
<dbReference type="STRING" id="478801.Ksed_23250"/>
<dbReference type="GO" id="GO:0016020">
    <property type="term" value="C:membrane"/>
    <property type="evidence" value="ECO:0007669"/>
    <property type="project" value="TreeGrafter"/>
</dbReference>
<gene>
    <name evidence="3" type="ordered locus">Ksed_23250</name>
</gene>
<dbReference type="RefSeq" id="WP_015780231.1">
    <property type="nucleotide sequence ID" value="NC_013169.1"/>
</dbReference>
<feature type="region of interest" description="Disordered" evidence="1">
    <location>
        <begin position="1"/>
        <end position="72"/>
    </location>
</feature>
<evidence type="ECO:0000313" key="3">
    <source>
        <dbReference type="EMBL" id="ACV07300.1"/>
    </source>
</evidence>
<organism evidence="3 4">
    <name type="scientific">Kytococcus sedentarius (strain ATCC 14392 / DSM 20547 / JCM 11482 / CCUG 33030 / NBRC 15357 / NCTC 11040 / CCM 314 / 541)</name>
    <name type="common">Micrococcus sedentarius</name>
    <dbReference type="NCBI Taxonomy" id="478801"/>
    <lineage>
        <taxon>Bacteria</taxon>
        <taxon>Bacillati</taxon>
        <taxon>Actinomycetota</taxon>
        <taxon>Actinomycetes</taxon>
        <taxon>Micrococcales</taxon>
        <taxon>Kytococcaceae</taxon>
        <taxon>Kytococcus</taxon>
    </lineage>
</organism>
<dbReference type="GO" id="GO:0016717">
    <property type="term" value="F:oxidoreductase activity, acting on paired donors, with oxidation of a pair of donors resulting in the reduction of molecular oxygen to two molecules of water"/>
    <property type="evidence" value="ECO:0007669"/>
    <property type="project" value="TreeGrafter"/>
</dbReference>
<evidence type="ECO:0000259" key="2">
    <source>
        <dbReference type="Pfam" id="PF00487"/>
    </source>
</evidence>
<proteinExistence type="predicted"/>
<dbReference type="InterPro" id="IPR005804">
    <property type="entry name" value="FA_desaturase_dom"/>
</dbReference>
<accession>C7NF47</accession>
<feature type="compositionally biased region" description="Polar residues" evidence="1">
    <location>
        <begin position="1"/>
        <end position="14"/>
    </location>
</feature>
<keyword evidence="4" id="KW-1185">Reference proteome</keyword>
<dbReference type="AlphaFoldDB" id="C7NF47"/>
<dbReference type="KEGG" id="kse:Ksed_23250"/>
<dbReference type="PANTHER" id="PTHR19353:SF19">
    <property type="entry name" value="DELTA(5) FATTY ACID DESATURASE C-RELATED"/>
    <property type="match status" value="1"/>
</dbReference>
<sequence>MTTTPIRRTQNATTRPGLGGSRLKPQAFSDAMRVNKQFARTRRDTRRGVNRITSTENPERHWKPKRSGGDDPAAHLTIEQIEELGRELDALRQGVIDSRGARDAAYIRRVIATQRALDLGGRLVLMVGSRTKAGFVLGTGALTVAKILENMEIGHNILHGQWDWMRDPKIHSSTWEWDHASPAEAWKHSHNDLHHTYTNVIGRDNDLGFGIARVDPDQPWKPWMVWQPVLNAINAVTFEYSIALYDLELGRYQGKPLKAWKPAVPGLVAVGKKVAKQMGKDYVVTPALSGPNWKSTLLATWTANLARNLWSNGVILCGHFPDGVQTFSRASTVGETRGEWYLRQMLGSANISGSPLMHIMTGNLSHQIEHHCFPDLPSNRYAEVAPHMRDIFDRYGFDYVTGPLPVQLASAWGKIFRYALPNGQWETVRRQPVRSVLAGARWAVKQALPGNR</sequence>
<dbReference type="HOGENOM" id="CLU_045383_0_0_11"/>
<dbReference type="InterPro" id="IPR012171">
    <property type="entry name" value="Fatty_acid_desaturase"/>
</dbReference>
<feature type="compositionally biased region" description="Basic and acidic residues" evidence="1">
    <location>
        <begin position="57"/>
        <end position="72"/>
    </location>
</feature>
<dbReference type="eggNOG" id="COG3239">
    <property type="taxonomic scope" value="Bacteria"/>
</dbReference>
<reference evidence="3 4" key="1">
    <citation type="journal article" date="2009" name="Stand. Genomic Sci.">
        <title>Complete genome sequence of Kytococcus sedentarius type strain (541).</title>
        <authorList>
            <person name="Sims D."/>
            <person name="Brettin T."/>
            <person name="Detter J.C."/>
            <person name="Han C."/>
            <person name="Lapidus A."/>
            <person name="Copeland A."/>
            <person name="Glavina Del Rio T."/>
            <person name="Nolan M."/>
            <person name="Chen F."/>
            <person name="Lucas S."/>
            <person name="Tice H."/>
            <person name="Cheng J.F."/>
            <person name="Bruce D."/>
            <person name="Goodwin L."/>
            <person name="Pitluck S."/>
            <person name="Ovchinnikova G."/>
            <person name="Pati A."/>
            <person name="Ivanova N."/>
            <person name="Mavrommatis K."/>
            <person name="Chen A."/>
            <person name="Palaniappan K."/>
            <person name="D'haeseleer P."/>
            <person name="Chain P."/>
            <person name="Bristow J."/>
            <person name="Eisen J.A."/>
            <person name="Markowitz V."/>
            <person name="Hugenholtz P."/>
            <person name="Schneider S."/>
            <person name="Goker M."/>
            <person name="Pukall R."/>
            <person name="Kyrpides N.C."/>
            <person name="Klenk H.P."/>
        </authorList>
    </citation>
    <scope>NUCLEOTIDE SEQUENCE [LARGE SCALE GENOMIC DNA]</scope>
    <source>
        <strain evidence="4">ATCC 14392 / DSM 20547 / JCM 11482 / CCUG 33030 / NBRC 15357 / NCTC 11040 / CCM 314 / 541</strain>
    </source>
</reference>
<feature type="domain" description="Fatty acid desaturase" evidence="2">
    <location>
        <begin position="150"/>
        <end position="400"/>
    </location>
</feature>
<dbReference type="CDD" id="cd03506">
    <property type="entry name" value="Delta6-FADS-like"/>
    <property type="match status" value="1"/>
</dbReference>